<dbReference type="AlphaFoldDB" id="A0A4R7G4L8"/>
<protein>
    <submittedName>
        <fullName evidence="2">Pyridine nucleotide-disulfide oxidoreductase</fullName>
    </submittedName>
</protein>
<dbReference type="Gene3D" id="3.50.50.60">
    <property type="entry name" value="FAD/NAD(P)-binding domain"/>
    <property type="match status" value="1"/>
</dbReference>
<dbReference type="SUPFAM" id="SSF51905">
    <property type="entry name" value="FAD/NAD(P)-binding domain"/>
    <property type="match status" value="2"/>
</dbReference>
<dbReference type="Proteomes" id="UP000294506">
    <property type="component" value="Unassembled WGS sequence"/>
</dbReference>
<evidence type="ECO:0000313" key="2">
    <source>
        <dbReference type="EMBL" id="TDS86356.1"/>
    </source>
</evidence>
<accession>A0A4R7G4L8</accession>
<dbReference type="PRINTS" id="PR00368">
    <property type="entry name" value="FADPNR"/>
</dbReference>
<evidence type="ECO:0000313" key="3">
    <source>
        <dbReference type="Proteomes" id="UP000294506"/>
    </source>
</evidence>
<dbReference type="Pfam" id="PF13738">
    <property type="entry name" value="Pyr_redox_3"/>
    <property type="match status" value="1"/>
</dbReference>
<dbReference type="GO" id="GO:0050660">
    <property type="term" value="F:flavin adenine dinucleotide binding"/>
    <property type="evidence" value="ECO:0007669"/>
    <property type="project" value="TreeGrafter"/>
</dbReference>
<dbReference type="EMBL" id="SOAN01000003">
    <property type="protein sequence ID" value="TDS86356.1"/>
    <property type="molecule type" value="Genomic_DNA"/>
</dbReference>
<dbReference type="PANTHER" id="PTHR43539">
    <property type="entry name" value="FLAVIN-BINDING MONOOXYGENASE-LIKE PROTEIN (AFU_ORTHOLOGUE AFUA_4G09220)"/>
    <property type="match status" value="1"/>
</dbReference>
<organism evidence="2 3">
    <name type="scientific">Nesterenkonia aurantiaca</name>
    <dbReference type="NCBI Taxonomy" id="1436010"/>
    <lineage>
        <taxon>Bacteria</taxon>
        <taxon>Bacillati</taxon>
        <taxon>Actinomycetota</taxon>
        <taxon>Actinomycetes</taxon>
        <taxon>Micrococcales</taxon>
        <taxon>Micrococcaceae</taxon>
        <taxon>Nesterenkonia</taxon>
    </lineage>
</organism>
<dbReference type="InterPro" id="IPR036188">
    <property type="entry name" value="FAD/NAD-bd_sf"/>
</dbReference>
<dbReference type="GO" id="GO:0004497">
    <property type="term" value="F:monooxygenase activity"/>
    <property type="evidence" value="ECO:0007669"/>
    <property type="project" value="TreeGrafter"/>
</dbReference>
<comment type="caution">
    <text evidence="2">The sequence shown here is derived from an EMBL/GenBank/DDBJ whole genome shotgun (WGS) entry which is preliminary data.</text>
</comment>
<gene>
    <name evidence="2" type="ORF">EV640_10344</name>
</gene>
<evidence type="ECO:0000256" key="1">
    <source>
        <dbReference type="ARBA" id="ARBA00023002"/>
    </source>
</evidence>
<dbReference type="PANTHER" id="PTHR43539:SF78">
    <property type="entry name" value="FLAVIN-CONTAINING MONOOXYGENASE"/>
    <property type="match status" value="1"/>
</dbReference>
<sequence length="357" mass="38641">MPIAIIGGGQSGLATGFYLRRAGLTPGEDFAILDAAESPGGAWPRMWEGLRTFSPSSSSSLPGWMMPSWDESEHGYPPRAHVVDYLTRYEQRYDLKVFRPRRVTAVRTQDQDPQGRLVLTGENLSMTAQTVISTTGTWERPFWPVYPGMRGFSGRQLHAADYVHPRDFEGRRVIVVGGGNSAAQILAEVSSVAETTWVCSRPPRFLPDDVDGRALFAAATARIRALEQGREHAGVAGLGDIVMIPSVREARDRGALRASPMFNRLTPSGVAWENGDAQDADVIIWCTGFRPALHHLQPLGLRDAHGHVPVGGPSKTQVIGDPRLYLLGYGDWTGTASATLVGVGPFAKATARAVTGT</sequence>
<keyword evidence="3" id="KW-1185">Reference proteome</keyword>
<reference evidence="2 3" key="1">
    <citation type="submission" date="2019-03" db="EMBL/GenBank/DDBJ databases">
        <title>Genomic Encyclopedia of Type Strains, Phase III (KMG-III): the genomes of soil and plant-associated and newly described type strains.</title>
        <authorList>
            <person name="Whitman W."/>
        </authorList>
    </citation>
    <scope>NUCLEOTIDE SEQUENCE [LARGE SCALE GENOMIC DNA]</scope>
    <source>
        <strain evidence="2 3">DSM 27373</strain>
    </source>
</reference>
<keyword evidence="1" id="KW-0560">Oxidoreductase</keyword>
<proteinExistence type="predicted"/>
<dbReference type="NCBIfam" id="NF040505">
    <property type="entry name" value="ArsO_flavin_mono"/>
    <property type="match status" value="1"/>
</dbReference>
<name>A0A4R7G4L8_9MICC</name>
<dbReference type="InterPro" id="IPR050982">
    <property type="entry name" value="Auxin_biosynth/cation_transpt"/>
</dbReference>
<dbReference type="PRINTS" id="PR00469">
    <property type="entry name" value="PNDRDTASEII"/>
</dbReference>